<dbReference type="EMBL" id="WTYP01000001">
    <property type="protein sequence ID" value="MXP46879.1"/>
    <property type="molecule type" value="Genomic_DNA"/>
</dbReference>
<dbReference type="Pfam" id="PF00072">
    <property type="entry name" value="Response_reg"/>
    <property type="match status" value="1"/>
</dbReference>
<dbReference type="InterPro" id="IPR050595">
    <property type="entry name" value="Bact_response_regulator"/>
</dbReference>
<keyword evidence="5" id="KW-1185">Reference proteome</keyword>
<keyword evidence="1 2" id="KW-0597">Phosphoprotein</keyword>
<dbReference type="InterPro" id="IPR001789">
    <property type="entry name" value="Sig_transdc_resp-reg_receiver"/>
</dbReference>
<organism evidence="4 5">
    <name type="scientific">Pontixanthobacter luteolus</name>
    <dbReference type="NCBI Taxonomy" id="295089"/>
    <lineage>
        <taxon>Bacteria</taxon>
        <taxon>Pseudomonadati</taxon>
        <taxon>Pseudomonadota</taxon>
        <taxon>Alphaproteobacteria</taxon>
        <taxon>Sphingomonadales</taxon>
        <taxon>Erythrobacteraceae</taxon>
        <taxon>Pontixanthobacter</taxon>
    </lineage>
</organism>
<evidence type="ECO:0000259" key="3">
    <source>
        <dbReference type="PROSITE" id="PS50110"/>
    </source>
</evidence>
<dbReference type="RefSeq" id="WP_160730067.1">
    <property type="nucleotide sequence ID" value="NZ_WTYP01000001.1"/>
</dbReference>
<evidence type="ECO:0000313" key="4">
    <source>
        <dbReference type="EMBL" id="MXP46879.1"/>
    </source>
</evidence>
<accession>A0A6I4UY56</accession>
<dbReference type="AlphaFoldDB" id="A0A6I4UY56"/>
<proteinExistence type="predicted"/>
<evidence type="ECO:0000256" key="1">
    <source>
        <dbReference type="ARBA" id="ARBA00022553"/>
    </source>
</evidence>
<feature type="domain" description="Response regulatory" evidence="3">
    <location>
        <begin position="3"/>
        <end position="119"/>
    </location>
</feature>
<dbReference type="InterPro" id="IPR011006">
    <property type="entry name" value="CheY-like_superfamily"/>
</dbReference>
<evidence type="ECO:0000313" key="5">
    <source>
        <dbReference type="Proteomes" id="UP000471435"/>
    </source>
</evidence>
<dbReference type="SMART" id="SM00448">
    <property type="entry name" value="REC"/>
    <property type="match status" value="1"/>
</dbReference>
<protein>
    <submittedName>
        <fullName evidence="4">Response regulator</fullName>
    </submittedName>
</protein>
<dbReference type="OrthoDB" id="9786548at2"/>
<evidence type="ECO:0000256" key="2">
    <source>
        <dbReference type="PROSITE-ProRule" id="PRU00169"/>
    </source>
</evidence>
<dbReference type="GO" id="GO:0000160">
    <property type="term" value="P:phosphorelay signal transduction system"/>
    <property type="evidence" value="ECO:0007669"/>
    <property type="project" value="InterPro"/>
</dbReference>
<dbReference type="Proteomes" id="UP000471435">
    <property type="component" value="Unassembled WGS sequence"/>
</dbReference>
<dbReference type="CDD" id="cd17574">
    <property type="entry name" value="REC_OmpR"/>
    <property type="match status" value="1"/>
</dbReference>
<name>A0A6I4UY56_9SPHN</name>
<dbReference type="PROSITE" id="PS50110">
    <property type="entry name" value="RESPONSE_REGULATORY"/>
    <property type="match status" value="1"/>
</dbReference>
<feature type="modified residue" description="4-aspartylphosphate" evidence="2">
    <location>
        <position position="52"/>
    </location>
</feature>
<dbReference type="SUPFAM" id="SSF52172">
    <property type="entry name" value="CheY-like"/>
    <property type="match status" value="1"/>
</dbReference>
<dbReference type="PANTHER" id="PTHR44591:SF23">
    <property type="entry name" value="CHEY SUBFAMILY"/>
    <property type="match status" value="1"/>
</dbReference>
<reference evidence="4 5" key="1">
    <citation type="submission" date="2019-12" db="EMBL/GenBank/DDBJ databases">
        <title>Genomic-based taxomic classification of the family Erythrobacteraceae.</title>
        <authorList>
            <person name="Xu L."/>
        </authorList>
    </citation>
    <scope>NUCLEOTIDE SEQUENCE [LARGE SCALE GENOMIC DNA]</scope>
    <source>
        <strain evidence="4 5">SW-109</strain>
    </source>
</reference>
<dbReference type="PANTHER" id="PTHR44591">
    <property type="entry name" value="STRESS RESPONSE REGULATOR PROTEIN 1"/>
    <property type="match status" value="1"/>
</dbReference>
<sequence length="153" mass="17382">MAYILIVDDDEMVAEMACEILMDAGHACGWVVDGSAALKLLEWRRPDLLLLDQDMPGLTGAKVLRTIRTSPRLYDLPVIMFTAITGAEDEQQALYSGAQDYVRKPFDAKFLTWKVDHVLRTRADRPKHLDLKDLLIRQASLREENLTSARRVL</sequence>
<comment type="caution">
    <text evidence="4">The sequence shown here is derived from an EMBL/GenBank/DDBJ whole genome shotgun (WGS) entry which is preliminary data.</text>
</comment>
<dbReference type="Gene3D" id="3.40.50.2300">
    <property type="match status" value="1"/>
</dbReference>
<gene>
    <name evidence="4" type="ORF">GRI43_05675</name>
</gene>